<comment type="similarity">
    <text evidence="10">Belongs to the ELO family.</text>
</comment>
<keyword evidence="9 10" id="KW-0275">Fatty acid biosynthesis</keyword>
<feature type="transmembrane region" description="Helical" evidence="10">
    <location>
        <begin position="70"/>
        <end position="91"/>
    </location>
</feature>
<reference evidence="11" key="2">
    <citation type="submission" date="2024-01" db="EMBL/GenBank/DDBJ databases">
        <authorList>
            <person name="He J."/>
            <person name="Wang M."/>
            <person name="Zheng J."/>
            <person name="Liu Z."/>
        </authorList>
    </citation>
    <scope>NUCLEOTIDE SEQUENCE</scope>
    <source>
        <strain evidence="11">ZL_2023a</strain>
        <tissue evidence="11">Muscle</tissue>
    </source>
</reference>
<feature type="transmembrane region" description="Helical" evidence="10">
    <location>
        <begin position="208"/>
        <end position="230"/>
    </location>
</feature>
<dbReference type="EMBL" id="JARKIK010000065">
    <property type="protein sequence ID" value="KAK8730167.1"/>
    <property type="molecule type" value="Genomic_DNA"/>
</dbReference>
<accession>A0AAW0WDL7</accession>
<evidence type="ECO:0000313" key="12">
    <source>
        <dbReference type="Proteomes" id="UP001445076"/>
    </source>
</evidence>
<evidence type="ECO:0000256" key="5">
    <source>
        <dbReference type="ARBA" id="ARBA00022832"/>
    </source>
</evidence>
<name>A0AAW0WDL7_CHEQU</name>
<keyword evidence="8 10" id="KW-0472">Membrane</keyword>
<evidence type="ECO:0000313" key="11">
    <source>
        <dbReference type="EMBL" id="KAK8730166.1"/>
    </source>
</evidence>
<dbReference type="AlphaFoldDB" id="A0AAW0WDL7"/>
<dbReference type="GO" id="GO:0005789">
    <property type="term" value="C:endoplasmic reticulum membrane"/>
    <property type="evidence" value="ECO:0007669"/>
    <property type="project" value="TreeGrafter"/>
</dbReference>
<keyword evidence="4 10" id="KW-0812">Transmembrane</keyword>
<dbReference type="PANTHER" id="PTHR11157:SF167">
    <property type="entry name" value="ELONGATION OF VERY LONG CHAIN FATTY ACIDS PROTEIN"/>
    <property type="match status" value="1"/>
</dbReference>
<gene>
    <name evidence="11" type="ORF">OTU49_008121</name>
</gene>
<evidence type="ECO:0000256" key="3">
    <source>
        <dbReference type="ARBA" id="ARBA00022679"/>
    </source>
</evidence>
<keyword evidence="2 10" id="KW-0444">Lipid biosynthesis</keyword>
<reference evidence="11 12" key="1">
    <citation type="journal article" date="2024" name="BMC Genomics">
        <title>Genome assembly of redclaw crayfish (Cherax quadricarinatus) provides insights into its immune adaptation and hypoxia tolerance.</title>
        <authorList>
            <person name="Liu Z."/>
            <person name="Zheng J."/>
            <person name="Li H."/>
            <person name="Fang K."/>
            <person name="Wang S."/>
            <person name="He J."/>
            <person name="Zhou D."/>
            <person name="Weng S."/>
            <person name="Chi M."/>
            <person name="Gu Z."/>
            <person name="He J."/>
            <person name="Li F."/>
            <person name="Wang M."/>
        </authorList>
    </citation>
    <scope>NUCLEOTIDE SEQUENCE [LARGE SCALE GENOMIC DNA]</scope>
    <source>
        <strain evidence="11">ZL_2023a</strain>
    </source>
</reference>
<dbReference type="GO" id="GO:0030148">
    <property type="term" value="P:sphingolipid biosynthetic process"/>
    <property type="evidence" value="ECO:0007669"/>
    <property type="project" value="TreeGrafter"/>
</dbReference>
<dbReference type="GO" id="GO:0009922">
    <property type="term" value="F:fatty acid elongase activity"/>
    <property type="evidence" value="ECO:0007669"/>
    <property type="project" value="UniProtKB-EC"/>
</dbReference>
<keyword evidence="7 10" id="KW-0443">Lipid metabolism</keyword>
<organism evidence="11 12">
    <name type="scientific">Cherax quadricarinatus</name>
    <name type="common">Australian red claw crayfish</name>
    <dbReference type="NCBI Taxonomy" id="27406"/>
    <lineage>
        <taxon>Eukaryota</taxon>
        <taxon>Metazoa</taxon>
        <taxon>Ecdysozoa</taxon>
        <taxon>Arthropoda</taxon>
        <taxon>Crustacea</taxon>
        <taxon>Multicrustacea</taxon>
        <taxon>Malacostraca</taxon>
        <taxon>Eumalacostraca</taxon>
        <taxon>Eucarida</taxon>
        <taxon>Decapoda</taxon>
        <taxon>Pleocyemata</taxon>
        <taxon>Astacidea</taxon>
        <taxon>Parastacoidea</taxon>
        <taxon>Parastacidae</taxon>
        <taxon>Cherax</taxon>
    </lineage>
</organism>
<comment type="caution">
    <text evidence="11">The sequence shown here is derived from an EMBL/GenBank/DDBJ whole genome shotgun (WGS) entry which is preliminary data.</text>
</comment>
<evidence type="ECO:0000256" key="4">
    <source>
        <dbReference type="ARBA" id="ARBA00022692"/>
    </source>
</evidence>
<evidence type="ECO:0000256" key="7">
    <source>
        <dbReference type="ARBA" id="ARBA00023098"/>
    </source>
</evidence>
<dbReference type="GO" id="GO:0034626">
    <property type="term" value="P:fatty acid elongation, polyunsaturated fatty acid"/>
    <property type="evidence" value="ECO:0007669"/>
    <property type="project" value="TreeGrafter"/>
</dbReference>
<feature type="transmembrane region" description="Helical" evidence="10">
    <location>
        <begin position="242"/>
        <end position="263"/>
    </location>
</feature>
<protein>
    <recommendedName>
        <fullName evidence="10">Elongation of very long chain fatty acids protein</fullName>
        <ecNumber evidence="10">2.3.1.199</ecNumber>
    </recommendedName>
    <alternativeName>
        <fullName evidence="10">Very-long-chain 3-oxoacyl-CoA synthase</fullName>
    </alternativeName>
</protein>
<dbReference type="GO" id="GO:0019367">
    <property type="term" value="P:fatty acid elongation, saturated fatty acid"/>
    <property type="evidence" value="ECO:0007669"/>
    <property type="project" value="TreeGrafter"/>
</dbReference>
<dbReference type="EMBL" id="JARKIK010000065">
    <property type="protein sequence ID" value="KAK8730166.1"/>
    <property type="molecule type" value="Genomic_DNA"/>
</dbReference>
<dbReference type="PANTHER" id="PTHR11157">
    <property type="entry name" value="FATTY ACID ACYL TRANSFERASE-RELATED"/>
    <property type="match status" value="1"/>
</dbReference>
<keyword evidence="5 10" id="KW-0276">Fatty acid metabolism</keyword>
<evidence type="ECO:0000256" key="6">
    <source>
        <dbReference type="ARBA" id="ARBA00022989"/>
    </source>
</evidence>
<dbReference type="InterPro" id="IPR002076">
    <property type="entry name" value="ELO_fam"/>
</dbReference>
<dbReference type="Proteomes" id="UP001445076">
    <property type="component" value="Unassembled WGS sequence"/>
</dbReference>
<keyword evidence="6 10" id="KW-1133">Transmembrane helix</keyword>
<comment type="catalytic activity">
    <reaction evidence="10">
        <text>a very-long-chain acyl-CoA + malonyl-CoA + H(+) = a very-long-chain 3-oxoacyl-CoA + CO2 + CoA</text>
        <dbReference type="Rhea" id="RHEA:32727"/>
        <dbReference type="ChEBI" id="CHEBI:15378"/>
        <dbReference type="ChEBI" id="CHEBI:16526"/>
        <dbReference type="ChEBI" id="CHEBI:57287"/>
        <dbReference type="ChEBI" id="CHEBI:57384"/>
        <dbReference type="ChEBI" id="CHEBI:90725"/>
        <dbReference type="ChEBI" id="CHEBI:90736"/>
        <dbReference type="EC" id="2.3.1.199"/>
    </reaction>
</comment>
<dbReference type="GO" id="GO:0034625">
    <property type="term" value="P:fatty acid elongation, monounsaturated fatty acid"/>
    <property type="evidence" value="ECO:0007669"/>
    <property type="project" value="TreeGrafter"/>
</dbReference>
<keyword evidence="3 10" id="KW-0808">Transferase</keyword>
<evidence type="ECO:0000256" key="1">
    <source>
        <dbReference type="ARBA" id="ARBA00004141"/>
    </source>
</evidence>
<comment type="subcellular location">
    <subcellularLocation>
        <location evidence="1">Membrane</location>
        <topology evidence="1">Multi-pass membrane protein</topology>
    </subcellularLocation>
</comment>
<keyword evidence="12" id="KW-1185">Reference proteome</keyword>
<feature type="transmembrane region" description="Helical" evidence="10">
    <location>
        <begin position="275"/>
        <end position="292"/>
    </location>
</feature>
<evidence type="ECO:0000256" key="2">
    <source>
        <dbReference type="ARBA" id="ARBA00022516"/>
    </source>
</evidence>
<sequence length="388" mass="44854">MALCYNINSQEPAAPRLSKNEKEEISELRWNGWRAGVITFLSAVYGQMTLARQLPPDPRQDSWLLMRSPIPPLLFSLFYIAAVTWWGPLYMKSRKPFSGLRNVMMAYNAFQVIYSAWLFYEAGMGGWFGSYSFICQTCDYSNNPQAIRMMHCAYWYHFSKYVDFIDTIFFVLHKKYQHISLLHMSHHGLMPISTWYGVRYHPGGHNTFFGFLNCFVHTVMYLYYLLAAMGPSLRPFLWWKKYLTTLQMVQFTLVFLHSLQLAFVDCDVPPVLMNWVGFVSVMFFILFSDFYIKAYQKRGKHKVSSVMNEITGDVSWDKKNCLDGTNTSAEPSTKAKRANNPVRRDVFNEFLHGGSSGISRNGSIDVSSGKSKDFPSGIDEELVFRSRV</sequence>
<feature type="transmembrane region" description="Helical" evidence="10">
    <location>
        <begin position="32"/>
        <end position="50"/>
    </location>
</feature>
<proteinExistence type="inferred from homology"/>
<evidence type="ECO:0000256" key="9">
    <source>
        <dbReference type="ARBA" id="ARBA00023160"/>
    </source>
</evidence>
<dbReference type="Pfam" id="PF01151">
    <property type="entry name" value="ELO"/>
    <property type="match status" value="1"/>
</dbReference>
<dbReference type="EC" id="2.3.1.199" evidence="10"/>
<evidence type="ECO:0000256" key="8">
    <source>
        <dbReference type="ARBA" id="ARBA00023136"/>
    </source>
</evidence>
<dbReference type="GO" id="GO:0042761">
    <property type="term" value="P:very long-chain fatty acid biosynthetic process"/>
    <property type="evidence" value="ECO:0007669"/>
    <property type="project" value="TreeGrafter"/>
</dbReference>
<evidence type="ECO:0000256" key="10">
    <source>
        <dbReference type="RuleBase" id="RU361115"/>
    </source>
</evidence>